<reference evidence="3" key="1">
    <citation type="submission" date="2022-04" db="EMBL/GenBank/DDBJ databases">
        <title>A functionally conserved STORR gene fusion in Papaver species that diverged 16.8 million years ago.</title>
        <authorList>
            <person name="Catania T."/>
        </authorList>
    </citation>
    <scope>NUCLEOTIDE SEQUENCE</scope>
    <source>
        <strain evidence="3">S-188037</strain>
    </source>
</reference>
<evidence type="ECO:0000259" key="2">
    <source>
        <dbReference type="Pfam" id="PF11926"/>
    </source>
</evidence>
<feature type="domain" description="DUF3444" evidence="2">
    <location>
        <begin position="71"/>
        <end position="125"/>
    </location>
</feature>
<evidence type="ECO:0000313" key="3">
    <source>
        <dbReference type="EMBL" id="KAI3849789.1"/>
    </source>
</evidence>
<gene>
    <name evidence="3" type="ORF">MKW98_026703</name>
</gene>
<proteinExistence type="predicted"/>
<feature type="region of interest" description="Disordered" evidence="1">
    <location>
        <begin position="1"/>
        <end position="37"/>
    </location>
</feature>
<sequence length="126" mass="13834">MSNGGYKNPNEEKRAAEASGRPPNKSKATCVSDSEKNAAVDAKEMSPEVVNIIPGSMDEGISSSPSSLNFFEMLGTELCNFDEERSCEKFKTGQIWDVYCKLDKLPKNYAQIVGVESFPVFKLAVK</sequence>
<dbReference type="AlphaFoldDB" id="A0AAD4RZP6"/>
<dbReference type="PANTHER" id="PTHR47374">
    <property type="entry name" value="ENDOSOME ANTIGEN-LIKE PROTEIN, PUTATIVE (DUF3444)-RELATED"/>
    <property type="match status" value="1"/>
</dbReference>
<comment type="caution">
    <text evidence="3">The sequence shown here is derived from an EMBL/GenBank/DDBJ whole genome shotgun (WGS) entry which is preliminary data.</text>
</comment>
<dbReference type="EMBL" id="JAJJMB010016078">
    <property type="protein sequence ID" value="KAI3849789.1"/>
    <property type="molecule type" value="Genomic_DNA"/>
</dbReference>
<protein>
    <recommendedName>
        <fullName evidence="2">DUF3444 domain-containing protein</fullName>
    </recommendedName>
</protein>
<evidence type="ECO:0000313" key="4">
    <source>
        <dbReference type="Proteomes" id="UP001202328"/>
    </source>
</evidence>
<evidence type="ECO:0000256" key="1">
    <source>
        <dbReference type="SAM" id="MobiDB-lite"/>
    </source>
</evidence>
<keyword evidence="4" id="KW-1185">Reference proteome</keyword>
<organism evidence="3 4">
    <name type="scientific">Papaver atlanticum</name>
    <dbReference type="NCBI Taxonomy" id="357466"/>
    <lineage>
        <taxon>Eukaryota</taxon>
        <taxon>Viridiplantae</taxon>
        <taxon>Streptophyta</taxon>
        <taxon>Embryophyta</taxon>
        <taxon>Tracheophyta</taxon>
        <taxon>Spermatophyta</taxon>
        <taxon>Magnoliopsida</taxon>
        <taxon>Ranunculales</taxon>
        <taxon>Papaveraceae</taxon>
        <taxon>Papaveroideae</taxon>
        <taxon>Papaver</taxon>
    </lineage>
</organism>
<accession>A0AAD4RZP6</accession>
<dbReference type="PANTHER" id="PTHR47374:SF6">
    <property type="entry name" value="ENDOSOME ANTIGEN-LIKE PROTEIN, PUTATIVE (DUF3444)-RELATED"/>
    <property type="match status" value="1"/>
</dbReference>
<dbReference type="Proteomes" id="UP001202328">
    <property type="component" value="Unassembled WGS sequence"/>
</dbReference>
<name>A0AAD4RZP6_9MAGN</name>
<dbReference type="InterPro" id="IPR024593">
    <property type="entry name" value="DUF3444"/>
</dbReference>
<dbReference type="Pfam" id="PF11926">
    <property type="entry name" value="DUF3444"/>
    <property type="match status" value="1"/>
</dbReference>